<evidence type="ECO:0000313" key="1">
    <source>
        <dbReference type="EMBL" id="GAH59215.1"/>
    </source>
</evidence>
<organism evidence="1">
    <name type="scientific">marine sediment metagenome</name>
    <dbReference type="NCBI Taxonomy" id="412755"/>
    <lineage>
        <taxon>unclassified sequences</taxon>
        <taxon>metagenomes</taxon>
        <taxon>ecological metagenomes</taxon>
    </lineage>
</organism>
<feature type="non-terminal residue" evidence="1">
    <location>
        <position position="274"/>
    </location>
</feature>
<dbReference type="PANTHER" id="PTHR37835:SF1">
    <property type="entry name" value="ALPHA-CLOSTRIPAIN"/>
    <property type="match status" value="1"/>
</dbReference>
<protein>
    <submittedName>
        <fullName evidence="1">Uncharacterized protein</fullName>
    </submittedName>
</protein>
<dbReference type="AlphaFoldDB" id="X1HQ79"/>
<sequence length="274" mass="31636">MQMLEVAYEIGGAQDPPDYIVGSEGLADIDATWSYDKFLEKLTDNPEMYAKNPEKLCEIIVKYYSDLWYKSLSVLHGYKDTDKIKSVIDSFANALIYSRYQSEIDEARLDAKNYDSEDRIYKDLYDFAEKIRKDVPDCKIQAKRVIDLVKDLVYYKGRLGIFSLGSHGLSIYLPDNPESYVDYLYKDLQFAIDTKWDEFLKTHQTESVVSDVGATAVTYYPSTSGGIDHKNYIGWSTYNELLDLCGYQVYKKVGNEKIYNLVFDSKYNSYNSYG</sequence>
<dbReference type="PANTHER" id="PTHR37835">
    <property type="entry name" value="ALPHA-CLOSTRIPAIN"/>
    <property type="match status" value="1"/>
</dbReference>
<dbReference type="InterPro" id="IPR005077">
    <property type="entry name" value="Peptidase_C11"/>
</dbReference>
<accession>X1HQ79</accession>
<proteinExistence type="predicted"/>
<gene>
    <name evidence="1" type="ORF">S03H2_28778</name>
</gene>
<dbReference type="EMBL" id="BARU01017340">
    <property type="protein sequence ID" value="GAH59215.1"/>
    <property type="molecule type" value="Genomic_DNA"/>
</dbReference>
<reference evidence="1" key="1">
    <citation type="journal article" date="2014" name="Front. Microbiol.">
        <title>High frequency of phylogenetically diverse reductive dehalogenase-homologous genes in deep subseafloor sedimentary metagenomes.</title>
        <authorList>
            <person name="Kawai M."/>
            <person name="Futagami T."/>
            <person name="Toyoda A."/>
            <person name="Takaki Y."/>
            <person name="Nishi S."/>
            <person name="Hori S."/>
            <person name="Arai W."/>
            <person name="Tsubouchi T."/>
            <person name="Morono Y."/>
            <person name="Uchiyama I."/>
            <person name="Ito T."/>
            <person name="Fujiyama A."/>
            <person name="Inagaki F."/>
            <person name="Takami H."/>
        </authorList>
    </citation>
    <scope>NUCLEOTIDE SEQUENCE</scope>
    <source>
        <strain evidence="1">Expedition CK06-06</strain>
    </source>
</reference>
<name>X1HQ79_9ZZZZ</name>
<comment type="caution">
    <text evidence="1">The sequence shown here is derived from an EMBL/GenBank/DDBJ whole genome shotgun (WGS) entry which is preliminary data.</text>
</comment>